<protein>
    <submittedName>
        <fullName evidence="3">Secreted protein</fullName>
    </submittedName>
</protein>
<keyword evidence="1" id="KW-0472">Membrane</keyword>
<reference evidence="3" key="2">
    <citation type="submission" date="2015-08" db="UniProtKB">
        <authorList>
            <consortium name="WormBaseParasite"/>
        </authorList>
    </citation>
    <scope>IDENTIFICATION</scope>
</reference>
<keyword evidence="1" id="KW-1133">Transmembrane helix</keyword>
<reference evidence="2" key="1">
    <citation type="submission" date="2014-07" db="EMBL/GenBank/DDBJ databases">
        <authorList>
            <person name="Martin A.A"/>
            <person name="De Silva N."/>
        </authorList>
    </citation>
    <scope>NUCLEOTIDE SEQUENCE</scope>
</reference>
<evidence type="ECO:0000256" key="1">
    <source>
        <dbReference type="SAM" id="Phobius"/>
    </source>
</evidence>
<proteinExistence type="predicted"/>
<keyword evidence="1" id="KW-0812">Transmembrane</keyword>
<sequence length="98" mass="10987">MHQPCHILVMSIDLYSGVSDLLLLRFRAIGICVLLYLLLEILNGYSTSCGDVSSSFSGMFEIFWTSLICSCVVLRNLSFFRALGEYLTSCRDVSSLFN</sequence>
<feature type="transmembrane region" description="Helical" evidence="1">
    <location>
        <begin position="21"/>
        <end position="39"/>
    </location>
</feature>
<accession>A0A0K0F290</accession>
<evidence type="ECO:0000313" key="3">
    <source>
        <dbReference type="WBParaSite" id="SVE_0291700.1"/>
    </source>
</evidence>
<name>A0A0K0F290_STRVS</name>
<feature type="transmembrane region" description="Helical" evidence="1">
    <location>
        <begin position="59"/>
        <end position="77"/>
    </location>
</feature>
<evidence type="ECO:0000313" key="2">
    <source>
        <dbReference type="Proteomes" id="UP000035680"/>
    </source>
</evidence>
<dbReference type="Proteomes" id="UP000035680">
    <property type="component" value="Unassembled WGS sequence"/>
</dbReference>
<dbReference type="WBParaSite" id="SVE_0291700.1">
    <property type="protein sequence ID" value="SVE_0291700.1"/>
    <property type="gene ID" value="SVE_0291700"/>
</dbReference>
<organism evidence="2 3">
    <name type="scientific">Strongyloides venezuelensis</name>
    <name type="common">Threadworm</name>
    <dbReference type="NCBI Taxonomy" id="75913"/>
    <lineage>
        <taxon>Eukaryota</taxon>
        <taxon>Metazoa</taxon>
        <taxon>Ecdysozoa</taxon>
        <taxon>Nematoda</taxon>
        <taxon>Chromadorea</taxon>
        <taxon>Rhabditida</taxon>
        <taxon>Tylenchina</taxon>
        <taxon>Panagrolaimomorpha</taxon>
        <taxon>Strongyloidoidea</taxon>
        <taxon>Strongyloididae</taxon>
        <taxon>Strongyloides</taxon>
    </lineage>
</organism>
<keyword evidence="2" id="KW-1185">Reference proteome</keyword>
<dbReference type="AlphaFoldDB" id="A0A0K0F290"/>